<accession>A0A2A5T154</accession>
<keyword evidence="2" id="KW-1185">Reference proteome</keyword>
<evidence type="ECO:0000313" key="1">
    <source>
        <dbReference type="EMBL" id="PCS21895.1"/>
    </source>
</evidence>
<dbReference type="EMBL" id="NBYY01000028">
    <property type="protein sequence ID" value="PCS21895.1"/>
    <property type="molecule type" value="Genomic_DNA"/>
</dbReference>
<dbReference type="Proteomes" id="UP000219020">
    <property type="component" value="Unassembled WGS sequence"/>
</dbReference>
<protein>
    <submittedName>
        <fullName evidence="1">Mobile element protein</fullName>
    </submittedName>
</protein>
<reference evidence="2" key="1">
    <citation type="submission" date="2017-04" db="EMBL/GenBank/DDBJ databases">
        <title>Genome evolution of the luminous symbionts of deep sea anglerfish.</title>
        <authorList>
            <person name="Hendry T.A."/>
        </authorList>
    </citation>
    <scope>NUCLEOTIDE SEQUENCE [LARGE SCALE GENOMIC DNA]</scope>
</reference>
<proteinExistence type="predicted"/>
<evidence type="ECO:0000313" key="2">
    <source>
        <dbReference type="Proteomes" id="UP000219020"/>
    </source>
</evidence>
<sequence>MVKTPHFFRCQKRKKSFRLLVSEVIIFHSSGYRYFKTYYIYFVCRYLTNEYRAMVKSGVQLPEKYPDN</sequence>
<organism evidence="1 2">
    <name type="scientific">Candidatus Enterovibrio escicola</name>
    <dbReference type="NCBI Taxonomy" id="1927127"/>
    <lineage>
        <taxon>Bacteria</taxon>
        <taxon>Pseudomonadati</taxon>
        <taxon>Pseudomonadota</taxon>
        <taxon>Gammaproteobacteria</taxon>
        <taxon>Vibrionales</taxon>
        <taxon>Vibrionaceae</taxon>
        <taxon>Enterovibrio</taxon>
    </lineage>
</organism>
<dbReference type="GeneID" id="66952886"/>
<comment type="caution">
    <text evidence="1">The sequence shown here is derived from an EMBL/GenBank/DDBJ whole genome shotgun (WGS) entry which is preliminary data.</text>
</comment>
<dbReference type="RefSeq" id="WP_146679322.1">
    <property type="nucleotide sequence ID" value="NZ_CAWNJE010000037.1"/>
</dbReference>
<dbReference type="AlphaFoldDB" id="A0A2A5T154"/>
<name>A0A2A5T154_9GAMM</name>
<gene>
    <name evidence="1" type="ORF">BTN49_2360</name>
</gene>